<keyword evidence="3 4" id="KW-0687">Ribonucleoprotein</keyword>
<evidence type="ECO:0000256" key="1">
    <source>
        <dbReference type="ARBA" id="ARBA00009106"/>
    </source>
</evidence>
<dbReference type="Gene3D" id="1.10.10.10">
    <property type="entry name" value="Winged helix-like DNA-binding domain superfamily/Winged helix DNA-binding domain"/>
    <property type="match status" value="1"/>
</dbReference>
<dbReference type="InterPro" id="IPR004977">
    <property type="entry name" value="Ribosomal_eS25"/>
</dbReference>
<organism evidence="5 6">
    <name type="scientific">Papaver atlanticum</name>
    <dbReference type="NCBI Taxonomy" id="357466"/>
    <lineage>
        <taxon>Eukaryota</taxon>
        <taxon>Viridiplantae</taxon>
        <taxon>Streptophyta</taxon>
        <taxon>Embryophyta</taxon>
        <taxon>Tracheophyta</taxon>
        <taxon>Spermatophyta</taxon>
        <taxon>Magnoliopsida</taxon>
        <taxon>Ranunculales</taxon>
        <taxon>Papaveraceae</taxon>
        <taxon>Papaveroideae</taxon>
        <taxon>Papaver</taxon>
    </lineage>
</organism>
<keyword evidence="6" id="KW-1185">Reference proteome</keyword>
<dbReference type="AlphaFoldDB" id="A0AAD4XLP8"/>
<dbReference type="GO" id="GO:0005840">
    <property type="term" value="C:ribosome"/>
    <property type="evidence" value="ECO:0007669"/>
    <property type="project" value="UniProtKB-KW"/>
</dbReference>
<dbReference type="PANTHER" id="PTHR12850">
    <property type="entry name" value="40S RIBOSOMAL PROTEIN S25"/>
    <property type="match status" value="1"/>
</dbReference>
<keyword evidence="2 4" id="KW-0689">Ribosomal protein</keyword>
<evidence type="ECO:0000256" key="2">
    <source>
        <dbReference type="ARBA" id="ARBA00022980"/>
    </source>
</evidence>
<evidence type="ECO:0000256" key="4">
    <source>
        <dbReference type="RuleBase" id="RU366057"/>
    </source>
</evidence>
<proteinExistence type="inferred from homology"/>
<protein>
    <recommendedName>
        <fullName evidence="4">40S ribosomal protein S25</fullName>
    </recommendedName>
</protein>
<sequence length="97" mass="11038">MRNLVGKGGGQNNMFLFDQQSYDNLISEAPKYKLLFARLKINGSLARREIKGLVEKGLIRTVSAHSSQQIYNSSKAAKHFEEHQEWEFYAFVVIGMG</sequence>
<evidence type="ECO:0000313" key="5">
    <source>
        <dbReference type="EMBL" id="KAI3922754.1"/>
    </source>
</evidence>
<name>A0AAD4XLP8_9MAGN</name>
<evidence type="ECO:0000256" key="3">
    <source>
        <dbReference type="ARBA" id="ARBA00023274"/>
    </source>
</evidence>
<comment type="similarity">
    <text evidence="1 4">Belongs to the eukaryotic ribosomal protein eS25 family.</text>
</comment>
<reference evidence="5" key="1">
    <citation type="submission" date="2022-04" db="EMBL/GenBank/DDBJ databases">
        <title>A functionally conserved STORR gene fusion in Papaver species that diverged 16.8 million years ago.</title>
        <authorList>
            <person name="Catania T."/>
        </authorList>
    </citation>
    <scope>NUCLEOTIDE SEQUENCE</scope>
    <source>
        <strain evidence="5">S-188037</strain>
    </source>
</reference>
<dbReference type="Pfam" id="PF03297">
    <property type="entry name" value="Ribosomal_S25"/>
    <property type="match status" value="1"/>
</dbReference>
<dbReference type="GO" id="GO:1990904">
    <property type="term" value="C:ribonucleoprotein complex"/>
    <property type="evidence" value="ECO:0007669"/>
    <property type="project" value="UniProtKB-KW"/>
</dbReference>
<comment type="caution">
    <text evidence="5">The sequence shown here is derived from an EMBL/GenBank/DDBJ whole genome shotgun (WGS) entry which is preliminary data.</text>
</comment>
<dbReference type="Proteomes" id="UP001202328">
    <property type="component" value="Unassembled WGS sequence"/>
</dbReference>
<gene>
    <name evidence="5" type="ORF">MKW98_006885</name>
</gene>
<dbReference type="InterPro" id="IPR036388">
    <property type="entry name" value="WH-like_DNA-bd_sf"/>
</dbReference>
<dbReference type="EMBL" id="JAJJMB010008592">
    <property type="protein sequence ID" value="KAI3922754.1"/>
    <property type="molecule type" value="Genomic_DNA"/>
</dbReference>
<evidence type="ECO:0000313" key="6">
    <source>
        <dbReference type="Proteomes" id="UP001202328"/>
    </source>
</evidence>
<accession>A0AAD4XLP8</accession>